<accession>A0A833R923</accession>
<dbReference type="InterPro" id="IPR044750">
    <property type="entry name" value="C2_SRC2/BAP"/>
</dbReference>
<feature type="compositionally biased region" description="Pro residues" evidence="1">
    <location>
        <begin position="177"/>
        <end position="193"/>
    </location>
</feature>
<sequence length="357" mass="37364">MAYRTLELTLISAKDLKDVNLLGKMDVYAEVSISGDPRSRQRTKIHVDSGPNPTWNQTLRFTVPADPGAPGTINVVMRAEKKALGDKDLGEVHVPLKEMLENVRGDGPTQPQFVSYQVRTPNSGKAKGVINLSYKLSERLGTQAHADAPTKTGYPTGAPYPPQNAGSPYPPQNTGAPYPPPHAGAPYPPPTAYPPQNGYPSEKPAKTAEPVTAYPPAGYPAPTGSEKPAKSSEPAIAYPASSSSATPYQQPPPYGYAPPPQYGAPPPQYGYAPPPQYGYAPPPQQGYGYPGGYGYPPAQQVVKPQKNKKNGMGGMGMGLGAGLLGGALGGLIIGDIVSDAADGGFDDGGFDDGGFDF</sequence>
<dbReference type="InterPro" id="IPR000008">
    <property type="entry name" value="C2_dom"/>
</dbReference>
<dbReference type="EMBL" id="SWLB01000002">
    <property type="protein sequence ID" value="KAF3340705.1"/>
    <property type="molecule type" value="Genomic_DNA"/>
</dbReference>
<protein>
    <submittedName>
        <fullName evidence="3">Ingression protein fic1-like protein</fullName>
    </submittedName>
</protein>
<feature type="compositionally biased region" description="Pro residues" evidence="1">
    <location>
        <begin position="249"/>
        <end position="284"/>
    </location>
</feature>
<evidence type="ECO:0000256" key="1">
    <source>
        <dbReference type="SAM" id="MobiDB-lite"/>
    </source>
</evidence>
<dbReference type="AlphaFoldDB" id="A0A833R923"/>
<dbReference type="InterPro" id="IPR035892">
    <property type="entry name" value="C2_domain_sf"/>
</dbReference>
<dbReference type="PANTHER" id="PTHR32246">
    <property type="entry name" value="INGRESSION PROTEIN FIC1"/>
    <property type="match status" value="1"/>
</dbReference>
<evidence type="ECO:0000259" key="2">
    <source>
        <dbReference type="PROSITE" id="PS50004"/>
    </source>
</evidence>
<dbReference type="Proteomes" id="UP000623129">
    <property type="component" value="Unassembled WGS sequence"/>
</dbReference>
<feature type="compositionally biased region" description="Low complexity" evidence="1">
    <location>
        <begin position="212"/>
        <end position="224"/>
    </location>
</feature>
<feature type="region of interest" description="Disordered" evidence="1">
    <location>
        <begin position="146"/>
        <end position="310"/>
    </location>
</feature>
<dbReference type="SMART" id="SM00239">
    <property type="entry name" value="C2"/>
    <property type="match status" value="1"/>
</dbReference>
<keyword evidence="4" id="KW-1185">Reference proteome</keyword>
<comment type="caution">
    <text evidence="3">The sequence shown here is derived from an EMBL/GenBank/DDBJ whole genome shotgun (WGS) entry which is preliminary data.</text>
</comment>
<dbReference type="GO" id="GO:0006952">
    <property type="term" value="P:defense response"/>
    <property type="evidence" value="ECO:0007669"/>
    <property type="project" value="InterPro"/>
</dbReference>
<dbReference type="PANTHER" id="PTHR32246:SF173">
    <property type="entry name" value="C2 DOMAIN-CONTAINING PROTEIN"/>
    <property type="match status" value="1"/>
</dbReference>
<proteinExistence type="predicted"/>
<feature type="domain" description="C2" evidence="2">
    <location>
        <begin position="1"/>
        <end position="109"/>
    </location>
</feature>
<feature type="compositionally biased region" description="Low complexity" evidence="1">
    <location>
        <begin position="231"/>
        <end position="248"/>
    </location>
</feature>
<dbReference type="PROSITE" id="PS50004">
    <property type="entry name" value="C2"/>
    <property type="match status" value="1"/>
</dbReference>
<dbReference type="Pfam" id="PF00168">
    <property type="entry name" value="C2"/>
    <property type="match status" value="1"/>
</dbReference>
<dbReference type="SUPFAM" id="SSF49562">
    <property type="entry name" value="C2 domain (Calcium/lipid-binding domain, CaLB)"/>
    <property type="match status" value="1"/>
</dbReference>
<dbReference type="Gene3D" id="2.60.40.150">
    <property type="entry name" value="C2 domain"/>
    <property type="match status" value="1"/>
</dbReference>
<feature type="compositionally biased region" description="Low complexity" evidence="1">
    <location>
        <begin position="295"/>
        <end position="304"/>
    </location>
</feature>
<gene>
    <name evidence="3" type="ORF">FCM35_KLT09549</name>
</gene>
<evidence type="ECO:0000313" key="4">
    <source>
        <dbReference type="Proteomes" id="UP000623129"/>
    </source>
</evidence>
<dbReference type="OrthoDB" id="270970at2759"/>
<reference evidence="3" key="1">
    <citation type="submission" date="2020-01" db="EMBL/GenBank/DDBJ databases">
        <title>Genome sequence of Kobresia littledalei, the first chromosome-level genome in the family Cyperaceae.</title>
        <authorList>
            <person name="Qu G."/>
        </authorList>
    </citation>
    <scope>NUCLEOTIDE SEQUENCE</scope>
    <source>
        <strain evidence="3">C.B.Clarke</strain>
        <tissue evidence="3">Leaf</tissue>
    </source>
</reference>
<dbReference type="CDD" id="cd04051">
    <property type="entry name" value="C2_SRC2_like"/>
    <property type="match status" value="1"/>
</dbReference>
<evidence type="ECO:0000313" key="3">
    <source>
        <dbReference type="EMBL" id="KAF3340705.1"/>
    </source>
</evidence>
<dbReference type="PRINTS" id="PR01217">
    <property type="entry name" value="PRICHEXTENSN"/>
</dbReference>
<organism evidence="3 4">
    <name type="scientific">Carex littledalei</name>
    <dbReference type="NCBI Taxonomy" id="544730"/>
    <lineage>
        <taxon>Eukaryota</taxon>
        <taxon>Viridiplantae</taxon>
        <taxon>Streptophyta</taxon>
        <taxon>Embryophyta</taxon>
        <taxon>Tracheophyta</taxon>
        <taxon>Spermatophyta</taxon>
        <taxon>Magnoliopsida</taxon>
        <taxon>Liliopsida</taxon>
        <taxon>Poales</taxon>
        <taxon>Cyperaceae</taxon>
        <taxon>Cyperoideae</taxon>
        <taxon>Cariceae</taxon>
        <taxon>Carex</taxon>
        <taxon>Carex subgen. Euthyceras</taxon>
    </lineage>
</organism>
<name>A0A833R923_9POAL</name>